<dbReference type="AlphaFoldDB" id="A0A068S8W4"/>
<gene>
    <name evidence="1" type="ORF">LCOR_08596.1</name>
</gene>
<evidence type="ECO:0000313" key="2">
    <source>
        <dbReference type="Proteomes" id="UP000027586"/>
    </source>
</evidence>
<organism evidence="1 2">
    <name type="scientific">Lichtheimia corymbifera JMRC:FSU:9682</name>
    <dbReference type="NCBI Taxonomy" id="1263082"/>
    <lineage>
        <taxon>Eukaryota</taxon>
        <taxon>Fungi</taxon>
        <taxon>Fungi incertae sedis</taxon>
        <taxon>Mucoromycota</taxon>
        <taxon>Mucoromycotina</taxon>
        <taxon>Mucoromycetes</taxon>
        <taxon>Mucorales</taxon>
        <taxon>Lichtheimiaceae</taxon>
        <taxon>Lichtheimia</taxon>
    </lineage>
</organism>
<protein>
    <recommendedName>
        <fullName evidence="3">F-box domain-containing protein</fullName>
    </recommendedName>
</protein>
<evidence type="ECO:0000313" key="1">
    <source>
        <dbReference type="EMBL" id="CDH57686.1"/>
    </source>
</evidence>
<name>A0A068S8W4_9FUNG</name>
<evidence type="ECO:0008006" key="3">
    <source>
        <dbReference type="Google" id="ProtNLM"/>
    </source>
</evidence>
<reference evidence="1" key="1">
    <citation type="submission" date="2013-08" db="EMBL/GenBank/DDBJ databases">
        <title>Gene expansion shapes genome architecture in the human pathogen Lichtheimia corymbifera: an evolutionary genomics analysis in the ancient terrestrial Mucorales (Mucoromycotina).</title>
        <authorList>
            <person name="Schwartze V.U."/>
            <person name="Winter S."/>
            <person name="Shelest E."/>
            <person name="Marcet-Houben M."/>
            <person name="Horn F."/>
            <person name="Wehner S."/>
            <person name="Hoffmann K."/>
            <person name="Riege K."/>
            <person name="Sammeth M."/>
            <person name="Nowrousian M."/>
            <person name="Valiante V."/>
            <person name="Linde J."/>
            <person name="Jacobsen I.D."/>
            <person name="Marz M."/>
            <person name="Brakhage A.A."/>
            <person name="Gabaldon T."/>
            <person name="Bocker S."/>
            <person name="Voigt K."/>
        </authorList>
    </citation>
    <scope>NUCLEOTIDE SEQUENCE [LARGE SCALE GENOMIC DNA]</scope>
    <source>
        <strain evidence="1">FSU 9682</strain>
    </source>
</reference>
<sequence>MEYGEILFEGICHLTQLERLIISYSDWDASEMETFIDQLANGCHRLSCLKLFTRPTPSPHAVHALKPLENLNHFAFVIEDKDRTEGRFWDAIETLTQVKCIEVHYHKMTQHLEMRRVNAKRPDMEVLVNTKHRLPSDLNL</sequence>
<proteinExistence type="predicted"/>
<dbReference type="EMBL" id="CBTN010000048">
    <property type="protein sequence ID" value="CDH57686.1"/>
    <property type="molecule type" value="Genomic_DNA"/>
</dbReference>
<dbReference type="VEuPathDB" id="FungiDB:LCOR_08596.1"/>
<dbReference type="Proteomes" id="UP000027586">
    <property type="component" value="Unassembled WGS sequence"/>
</dbReference>
<accession>A0A068S8W4</accession>
<comment type="caution">
    <text evidence="1">The sequence shown here is derived from an EMBL/GenBank/DDBJ whole genome shotgun (WGS) entry which is preliminary data.</text>
</comment>
<keyword evidence="2" id="KW-1185">Reference proteome</keyword>